<evidence type="ECO:0000256" key="1">
    <source>
        <dbReference type="SAM" id="Phobius"/>
    </source>
</evidence>
<keyword evidence="1" id="KW-0472">Membrane</keyword>
<evidence type="ECO:0000313" key="2">
    <source>
        <dbReference type="EMBL" id="KGN41727.1"/>
    </source>
</evidence>
<accession>A0A0A0K065</accession>
<comment type="caution">
    <text evidence="2">The sequence shown here is derived from an EMBL/GenBank/DDBJ whole genome shotgun (WGS) entry which is preliminary data.</text>
</comment>
<dbReference type="EMBL" id="AVPL01000013">
    <property type="protein sequence ID" value="KGN41727.1"/>
    <property type="molecule type" value="Genomic_DNA"/>
</dbReference>
<dbReference type="RefSeq" id="WP_035935493.1">
    <property type="nucleotide sequence ID" value="NZ_AVPL01000013.1"/>
</dbReference>
<name>A0A0A0K065_9MICO</name>
<sequence length="62" mass="6434">MALLVGVNVGSIVTLRGSLATLLWRDRCRRAGLRVDAWPYAARSPVCAVAAVSAALLALGLA</sequence>
<evidence type="ECO:0000313" key="3">
    <source>
        <dbReference type="Proteomes" id="UP000030013"/>
    </source>
</evidence>
<keyword evidence="3" id="KW-1185">Reference proteome</keyword>
<proteinExistence type="predicted"/>
<dbReference type="STRING" id="1385519.N801_06125"/>
<keyword evidence="1" id="KW-1133">Transmembrane helix</keyword>
<reference evidence="2 3" key="1">
    <citation type="submission" date="2013-08" db="EMBL/GenBank/DDBJ databases">
        <title>The genome sequence of Knoellia aerolata.</title>
        <authorList>
            <person name="Zhu W."/>
            <person name="Wang G."/>
        </authorList>
    </citation>
    <scope>NUCLEOTIDE SEQUENCE [LARGE SCALE GENOMIC DNA]</scope>
    <source>
        <strain evidence="2 3">DSM 18566</strain>
    </source>
</reference>
<keyword evidence="1" id="KW-0812">Transmembrane</keyword>
<feature type="transmembrane region" description="Helical" evidence="1">
    <location>
        <begin position="6"/>
        <end position="25"/>
    </location>
</feature>
<gene>
    <name evidence="2" type="ORF">N801_06125</name>
</gene>
<protein>
    <submittedName>
        <fullName evidence="2">Uncharacterized protein</fullName>
    </submittedName>
</protein>
<dbReference type="Proteomes" id="UP000030013">
    <property type="component" value="Unassembled WGS sequence"/>
</dbReference>
<organism evidence="2 3">
    <name type="scientific">Knoellia aerolata DSM 18566</name>
    <dbReference type="NCBI Taxonomy" id="1385519"/>
    <lineage>
        <taxon>Bacteria</taxon>
        <taxon>Bacillati</taxon>
        <taxon>Actinomycetota</taxon>
        <taxon>Actinomycetes</taxon>
        <taxon>Micrococcales</taxon>
        <taxon>Intrasporangiaceae</taxon>
        <taxon>Knoellia</taxon>
    </lineage>
</organism>
<dbReference type="AlphaFoldDB" id="A0A0A0K065"/>
<feature type="transmembrane region" description="Helical" evidence="1">
    <location>
        <begin position="37"/>
        <end position="61"/>
    </location>
</feature>